<dbReference type="EMBL" id="LGRN01000685">
    <property type="protein sequence ID" value="OJD10809.1"/>
    <property type="molecule type" value="Genomic_DNA"/>
</dbReference>
<evidence type="ECO:0000313" key="3">
    <source>
        <dbReference type="Proteomes" id="UP000182235"/>
    </source>
</evidence>
<dbReference type="Gene3D" id="2.60.40.2970">
    <property type="match status" value="1"/>
</dbReference>
<comment type="caution">
    <text evidence="2">The sequence shown here is derived from an EMBL/GenBank/DDBJ whole genome shotgun (WGS) entry which is preliminary data.</text>
</comment>
<organism evidence="2 3">
    <name type="scientific">Emergomyces pasteurianus Ep9510</name>
    <dbReference type="NCBI Taxonomy" id="1447872"/>
    <lineage>
        <taxon>Eukaryota</taxon>
        <taxon>Fungi</taxon>
        <taxon>Dikarya</taxon>
        <taxon>Ascomycota</taxon>
        <taxon>Pezizomycotina</taxon>
        <taxon>Eurotiomycetes</taxon>
        <taxon>Eurotiomycetidae</taxon>
        <taxon>Onygenales</taxon>
        <taxon>Ajellomycetaceae</taxon>
        <taxon>Emergomyces</taxon>
    </lineage>
</organism>
<evidence type="ECO:0000256" key="1">
    <source>
        <dbReference type="SAM" id="SignalP"/>
    </source>
</evidence>
<dbReference type="STRING" id="1447872.A0A1J9P217"/>
<feature type="signal peptide" evidence="1">
    <location>
        <begin position="1"/>
        <end position="17"/>
    </location>
</feature>
<dbReference type="VEuPathDB" id="FungiDB:AJ78_08275"/>
<name>A0A1J9P217_9EURO</name>
<accession>A0A1J9P217</accession>
<keyword evidence="3" id="KW-1185">Reference proteome</keyword>
<dbReference type="OrthoDB" id="4664297at2759"/>
<dbReference type="AlphaFoldDB" id="A0A1J9P217"/>
<evidence type="ECO:0008006" key="4">
    <source>
        <dbReference type="Google" id="ProtNLM"/>
    </source>
</evidence>
<gene>
    <name evidence="2" type="ORF">AJ78_08275</name>
</gene>
<dbReference type="Proteomes" id="UP000182235">
    <property type="component" value="Unassembled WGS sequence"/>
</dbReference>
<protein>
    <recommendedName>
        <fullName evidence="4">Secreted protein</fullName>
    </recommendedName>
</protein>
<evidence type="ECO:0000313" key="2">
    <source>
        <dbReference type="EMBL" id="OJD10809.1"/>
    </source>
</evidence>
<sequence length="198" mass="21117">MTPVLVFVLAIISSAIATSSRTLSDNTFVSTSSSKRAMDELSSNLSVTIGAPCTNPSLTNPIQLTVSVRNSNPNQAITVLKWNTPLDPQADVLGIFETRDAECGTPVESTVVKITRKLPPTQDDLVEIPAGGVKMVKVTLRPMAMSAGRQYVILAKGRWQALWAGGRDDVTMAALENMGSASSSGTFESNEIVVSYQQ</sequence>
<reference evidence="2 3" key="1">
    <citation type="submission" date="2015-07" db="EMBL/GenBank/DDBJ databases">
        <title>Emmonsia species relationships and genome sequence.</title>
        <authorList>
            <consortium name="The Broad Institute Genomics Platform"/>
            <person name="Cuomo C.A."/>
            <person name="Munoz J.F."/>
            <person name="Imamovic A."/>
            <person name="Priest M.E."/>
            <person name="Young S."/>
            <person name="Clay O.K."/>
            <person name="McEwen J.G."/>
        </authorList>
    </citation>
    <scope>NUCLEOTIDE SEQUENCE [LARGE SCALE GENOMIC DNA]</scope>
    <source>
        <strain evidence="2 3">UAMH 9510</strain>
    </source>
</reference>
<proteinExistence type="predicted"/>
<feature type="chain" id="PRO_5009656438" description="Secreted protein" evidence="1">
    <location>
        <begin position="18"/>
        <end position="198"/>
    </location>
</feature>
<keyword evidence="1" id="KW-0732">Signal</keyword>